<comment type="caution">
    <text evidence="2">The sequence shown here is derived from an EMBL/GenBank/DDBJ whole genome shotgun (WGS) entry which is preliminary data.</text>
</comment>
<feature type="compositionally biased region" description="Basic and acidic residues" evidence="1">
    <location>
        <begin position="207"/>
        <end position="242"/>
    </location>
</feature>
<evidence type="ECO:0000313" key="3">
    <source>
        <dbReference type="Proteomes" id="UP000289340"/>
    </source>
</evidence>
<keyword evidence="3" id="KW-1185">Reference proteome</keyword>
<dbReference type="EMBL" id="QZWG01000007">
    <property type="protein sequence ID" value="RZC02114.1"/>
    <property type="molecule type" value="Genomic_DNA"/>
</dbReference>
<dbReference type="InterPro" id="IPR030513">
    <property type="entry name" value="Dehydrin_CS"/>
</dbReference>
<feature type="region of interest" description="Disordered" evidence="1">
    <location>
        <begin position="202"/>
        <end position="242"/>
    </location>
</feature>
<dbReference type="PROSITE" id="PS00823">
    <property type="entry name" value="DEHYDRIN_2"/>
    <property type="match status" value="1"/>
</dbReference>
<dbReference type="Proteomes" id="UP000289340">
    <property type="component" value="Chromosome 7"/>
</dbReference>
<reference evidence="2 3" key="1">
    <citation type="submission" date="2018-09" db="EMBL/GenBank/DDBJ databases">
        <title>A high-quality reference genome of wild soybean provides a powerful tool to mine soybean genomes.</title>
        <authorList>
            <person name="Xie M."/>
            <person name="Chung C.Y.L."/>
            <person name="Li M.-W."/>
            <person name="Wong F.-L."/>
            <person name="Chan T.-F."/>
            <person name="Lam H.-M."/>
        </authorList>
    </citation>
    <scope>NUCLEOTIDE SEQUENCE [LARGE SCALE GENOMIC DNA]</scope>
    <source>
        <strain evidence="3">cv. W05</strain>
        <tissue evidence="2">Hypocotyl of etiolated seedlings</tissue>
    </source>
</reference>
<sequence>MASYQKHYDDQGRKVDEYGNVERQTDEYGNPVHATSVTYVATKSVGGYNDDANKQHDITGVYPEKDTGRHHFGRGYDGDTNKQHDATGVYPGIDIGRDHGTTGVYGLNTDRHHGSTGVNPGIDTHNQQHGTTGGYAGDTGRQHGNTGGLYYGTDTADTGAGPRSGNTGGTGYGGTGGTDYGTAGGTGYGSGTGYGINTGGAHTEAGYGKEHRQHEQSHGGQHEKKGILDKIKEKLPGGHSDK</sequence>
<dbReference type="Gramene" id="XM_028384032.1">
    <property type="protein sequence ID" value="XP_028239833.1"/>
    <property type="gene ID" value="LOC114418599"/>
</dbReference>
<organism evidence="2 3">
    <name type="scientific">Glycine soja</name>
    <name type="common">Wild soybean</name>
    <dbReference type="NCBI Taxonomy" id="3848"/>
    <lineage>
        <taxon>Eukaryota</taxon>
        <taxon>Viridiplantae</taxon>
        <taxon>Streptophyta</taxon>
        <taxon>Embryophyta</taxon>
        <taxon>Tracheophyta</taxon>
        <taxon>Spermatophyta</taxon>
        <taxon>Magnoliopsida</taxon>
        <taxon>eudicotyledons</taxon>
        <taxon>Gunneridae</taxon>
        <taxon>Pentapetalae</taxon>
        <taxon>rosids</taxon>
        <taxon>fabids</taxon>
        <taxon>Fabales</taxon>
        <taxon>Fabaceae</taxon>
        <taxon>Papilionoideae</taxon>
        <taxon>50 kb inversion clade</taxon>
        <taxon>NPAAA clade</taxon>
        <taxon>indigoferoid/millettioid clade</taxon>
        <taxon>Phaseoleae</taxon>
        <taxon>Glycine</taxon>
        <taxon>Glycine subgen. Soja</taxon>
    </lineage>
</organism>
<feature type="compositionally biased region" description="Basic and acidic residues" evidence="1">
    <location>
        <begin position="1"/>
        <end position="17"/>
    </location>
</feature>
<dbReference type="AlphaFoldDB" id="A0A445JUD1"/>
<feature type="region of interest" description="Disordered" evidence="1">
    <location>
        <begin position="152"/>
        <end position="174"/>
    </location>
</feature>
<accession>A0A445JUD1</accession>
<proteinExistence type="predicted"/>
<evidence type="ECO:0000313" key="2">
    <source>
        <dbReference type="EMBL" id="RZC02114.1"/>
    </source>
</evidence>
<name>A0A445JUD1_GLYSO</name>
<evidence type="ECO:0008006" key="4">
    <source>
        <dbReference type="Google" id="ProtNLM"/>
    </source>
</evidence>
<protein>
    <recommendedName>
        <fullName evidence="4">Dehydrin</fullName>
    </recommendedName>
</protein>
<gene>
    <name evidence="2" type="ORF">D0Y65_017320</name>
</gene>
<evidence type="ECO:0000256" key="1">
    <source>
        <dbReference type="SAM" id="MobiDB-lite"/>
    </source>
</evidence>
<feature type="region of interest" description="Disordered" evidence="1">
    <location>
        <begin position="1"/>
        <end position="32"/>
    </location>
</feature>